<dbReference type="AlphaFoldDB" id="A0A939NR45"/>
<dbReference type="InterPro" id="IPR029052">
    <property type="entry name" value="Metallo-depent_PP-like"/>
</dbReference>
<comment type="caution">
    <text evidence="1">The sequence shown here is derived from an EMBL/GenBank/DDBJ whole genome shotgun (WGS) entry which is preliminary data.</text>
</comment>
<protein>
    <recommendedName>
        <fullName evidence="2">Trifunctional nucleotide phosphoesterase protein YfkN</fullName>
    </recommendedName>
</protein>
<proteinExistence type="predicted"/>
<accession>A0A939NR45</accession>
<gene>
    <name evidence="1" type="ORF">J4732_02050</name>
</gene>
<sequence>MRTASLIQQARRSYQRGAGGQRLSFRQPARRLHGAAGLKPGDVHPVYKAMNTLDYVVGNIGSHEFNYGLDYLKNAIAGAKFVYINANVSFHAKTQNRCSRRTSSSIRR</sequence>
<dbReference type="SUPFAM" id="SSF56300">
    <property type="entry name" value="Metallo-dependent phosphatases"/>
    <property type="match status" value="1"/>
</dbReference>
<evidence type="ECO:0008006" key="2">
    <source>
        <dbReference type="Google" id="ProtNLM"/>
    </source>
</evidence>
<evidence type="ECO:0000313" key="1">
    <source>
        <dbReference type="EMBL" id="MBO2006592.1"/>
    </source>
</evidence>
<dbReference type="Gene3D" id="3.60.21.10">
    <property type="match status" value="1"/>
</dbReference>
<reference evidence="1" key="1">
    <citation type="submission" date="2021-03" db="EMBL/GenBank/DDBJ databases">
        <title>Molecular epidemiology and mechanisms of colistin and carbapenem resistance in Enterobacteriaceae from clinical isolates, the environment and porcine samples in Pretoria, South Africa.</title>
        <authorList>
            <person name="Bogoshi D."/>
            <person name="Mbelle N.M."/>
            <person name="Naidoo V."/>
            <person name="Osei Sekyere J."/>
        </authorList>
    </citation>
    <scope>NUCLEOTIDE SEQUENCE</scope>
    <source>
        <strain evidence="1">C080</strain>
    </source>
</reference>
<organism evidence="1">
    <name type="scientific">Serratia marcescens</name>
    <dbReference type="NCBI Taxonomy" id="615"/>
    <lineage>
        <taxon>Bacteria</taxon>
        <taxon>Pseudomonadati</taxon>
        <taxon>Pseudomonadota</taxon>
        <taxon>Gammaproteobacteria</taxon>
        <taxon>Enterobacterales</taxon>
        <taxon>Yersiniaceae</taxon>
        <taxon>Serratia</taxon>
    </lineage>
</organism>
<name>A0A939NR45_SERMA</name>
<dbReference type="EMBL" id="JAGETR010000010">
    <property type="protein sequence ID" value="MBO2006592.1"/>
    <property type="molecule type" value="Genomic_DNA"/>
</dbReference>